<protein>
    <recommendedName>
        <fullName evidence="4">DNA primase/polymerase bifunctional N-terminal domain-containing protein</fullName>
    </recommendedName>
</protein>
<feature type="compositionally biased region" description="Polar residues" evidence="1">
    <location>
        <begin position="162"/>
        <end position="173"/>
    </location>
</feature>
<dbReference type="Proteomes" id="UP000569329">
    <property type="component" value="Unassembled WGS sequence"/>
</dbReference>
<keyword evidence="3" id="KW-1185">Reference proteome</keyword>
<feature type="region of interest" description="Disordered" evidence="1">
    <location>
        <begin position="146"/>
        <end position="184"/>
    </location>
</feature>
<name>A0A839E4E5_9PSEU</name>
<evidence type="ECO:0000313" key="2">
    <source>
        <dbReference type="EMBL" id="MBA8826685.1"/>
    </source>
</evidence>
<organism evidence="2 3">
    <name type="scientific">Halosaccharopolyspora lacisalsi</name>
    <dbReference type="NCBI Taxonomy" id="1000566"/>
    <lineage>
        <taxon>Bacteria</taxon>
        <taxon>Bacillati</taxon>
        <taxon>Actinomycetota</taxon>
        <taxon>Actinomycetes</taxon>
        <taxon>Pseudonocardiales</taxon>
        <taxon>Pseudonocardiaceae</taxon>
        <taxon>Halosaccharopolyspora</taxon>
    </lineage>
</organism>
<accession>A0A839E4E5</accession>
<evidence type="ECO:0008006" key="4">
    <source>
        <dbReference type="Google" id="ProtNLM"/>
    </source>
</evidence>
<reference evidence="2 3" key="1">
    <citation type="submission" date="2020-07" db="EMBL/GenBank/DDBJ databases">
        <title>Sequencing the genomes of 1000 actinobacteria strains.</title>
        <authorList>
            <person name="Klenk H.-P."/>
        </authorList>
    </citation>
    <scope>NUCLEOTIDE SEQUENCE [LARGE SCALE GENOMIC DNA]</scope>
    <source>
        <strain evidence="2 3">DSM 45975</strain>
    </source>
</reference>
<comment type="caution">
    <text evidence="2">The sequence shown here is derived from an EMBL/GenBank/DDBJ whole genome shotgun (WGS) entry which is preliminary data.</text>
</comment>
<gene>
    <name evidence="2" type="ORF">FHX42_004064</name>
</gene>
<evidence type="ECO:0000313" key="3">
    <source>
        <dbReference type="Proteomes" id="UP000569329"/>
    </source>
</evidence>
<evidence type="ECO:0000256" key="1">
    <source>
        <dbReference type="SAM" id="MobiDB-lite"/>
    </source>
</evidence>
<proteinExistence type="predicted"/>
<dbReference type="EMBL" id="JACGWZ010000006">
    <property type="protein sequence ID" value="MBA8826685.1"/>
    <property type="molecule type" value="Genomic_DNA"/>
</dbReference>
<sequence length="184" mass="19842">MSRTTFTTPHAAATYYRQACGWSVEATAEAVHLRAGEPVEALRMPVMAGVCVRDALRRSGADGPLFVAPGRFGPLWTFLVRPRRSDPDEIATDLTEHGVEYLHAGRPVELPPTNQPGGRSHWLTAATGPLPEYLTLAAAALDILRPRPLPPLPETAPHTEDPQNPLQGPNRTNPAPEVGTVRPG</sequence>
<dbReference type="RefSeq" id="WP_182545895.1">
    <property type="nucleotide sequence ID" value="NZ_JACGWZ010000006.1"/>
</dbReference>
<dbReference type="AlphaFoldDB" id="A0A839E4E5"/>